<evidence type="ECO:0000313" key="3">
    <source>
        <dbReference type="Proteomes" id="UP000265520"/>
    </source>
</evidence>
<organism evidence="2 3">
    <name type="scientific">Trifolium medium</name>
    <dbReference type="NCBI Taxonomy" id="97028"/>
    <lineage>
        <taxon>Eukaryota</taxon>
        <taxon>Viridiplantae</taxon>
        <taxon>Streptophyta</taxon>
        <taxon>Embryophyta</taxon>
        <taxon>Tracheophyta</taxon>
        <taxon>Spermatophyta</taxon>
        <taxon>Magnoliopsida</taxon>
        <taxon>eudicotyledons</taxon>
        <taxon>Gunneridae</taxon>
        <taxon>Pentapetalae</taxon>
        <taxon>rosids</taxon>
        <taxon>fabids</taxon>
        <taxon>Fabales</taxon>
        <taxon>Fabaceae</taxon>
        <taxon>Papilionoideae</taxon>
        <taxon>50 kb inversion clade</taxon>
        <taxon>NPAAA clade</taxon>
        <taxon>Hologalegina</taxon>
        <taxon>IRL clade</taxon>
        <taxon>Trifolieae</taxon>
        <taxon>Trifolium</taxon>
    </lineage>
</organism>
<dbReference type="Proteomes" id="UP000265520">
    <property type="component" value="Unassembled WGS sequence"/>
</dbReference>
<evidence type="ECO:0000256" key="1">
    <source>
        <dbReference type="SAM" id="MobiDB-lite"/>
    </source>
</evidence>
<comment type="caution">
    <text evidence="2">The sequence shown here is derived from an EMBL/GenBank/DDBJ whole genome shotgun (WGS) entry which is preliminary data.</text>
</comment>
<dbReference type="AlphaFoldDB" id="A0A392RR04"/>
<sequence>MTTLSVASDSRSVSSPMQKQKSKKAAPSTLRSKRSQVRIQPMS</sequence>
<feature type="compositionally biased region" description="Low complexity" evidence="1">
    <location>
        <begin position="1"/>
        <end position="15"/>
    </location>
</feature>
<proteinExistence type="predicted"/>
<feature type="region of interest" description="Disordered" evidence="1">
    <location>
        <begin position="1"/>
        <end position="43"/>
    </location>
</feature>
<protein>
    <submittedName>
        <fullName evidence="2">Uncharacterized protein</fullName>
    </submittedName>
</protein>
<evidence type="ECO:0000313" key="2">
    <source>
        <dbReference type="EMBL" id="MCI39088.1"/>
    </source>
</evidence>
<accession>A0A392RR04</accession>
<feature type="non-terminal residue" evidence="2">
    <location>
        <position position="43"/>
    </location>
</feature>
<keyword evidence="3" id="KW-1185">Reference proteome</keyword>
<name>A0A392RR04_9FABA</name>
<dbReference type="EMBL" id="LXQA010263459">
    <property type="protein sequence ID" value="MCI39088.1"/>
    <property type="molecule type" value="Genomic_DNA"/>
</dbReference>
<reference evidence="2 3" key="1">
    <citation type="journal article" date="2018" name="Front. Plant Sci.">
        <title>Red Clover (Trifolium pratense) and Zigzag Clover (T. medium) - A Picture of Genomic Similarities and Differences.</title>
        <authorList>
            <person name="Dluhosova J."/>
            <person name="Istvanek J."/>
            <person name="Nedelnik J."/>
            <person name="Repkova J."/>
        </authorList>
    </citation>
    <scope>NUCLEOTIDE SEQUENCE [LARGE SCALE GENOMIC DNA]</scope>
    <source>
        <strain evidence="3">cv. 10/8</strain>
        <tissue evidence="2">Leaf</tissue>
    </source>
</reference>